<evidence type="ECO:0000313" key="5">
    <source>
        <dbReference type="Proteomes" id="UP000198402"/>
    </source>
</evidence>
<dbReference type="InterPro" id="IPR006504">
    <property type="entry name" value="Tscrpt_reg_Spx/MgsR"/>
</dbReference>
<organism evidence="4 5">
    <name type="scientific">Secundilactobacillus silagei JCM 19001</name>
    <dbReference type="NCBI Taxonomy" id="1302250"/>
    <lineage>
        <taxon>Bacteria</taxon>
        <taxon>Bacillati</taxon>
        <taxon>Bacillota</taxon>
        <taxon>Bacilli</taxon>
        <taxon>Lactobacillales</taxon>
        <taxon>Lactobacillaceae</taxon>
        <taxon>Secundilactobacillus</taxon>
    </lineage>
</organism>
<dbReference type="Proteomes" id="UP000198402">
    <property type="component" value="Unassembled WGS sequence"/>
</dbReference>
<comment type="similarity">
    <text evidence="3">Belongs to the ArsC family.</text>
</comment>
<dbReference type="CDD" id="cd03032">
    <property type="entry name" value="ArsC_Spx"/>
    <property type="match status" value="1"/>
</dbReference>
<dbReference type="RefSeq" id="WP_054654753.1">
    <property type="nucleotide sequence ID" value="NZ_BBFL01000005.1"/>
</dbReference>
<dbReference type="Gene3D" id="3.40.30.10">
    <property type="entry name" value="Glutaredoxin"/>
    <property type="match status" value="1"/>
</dbReference>
<proteinExistence type="inferred from homology"/>
<dbReference type="InterPro" id="IPR006660">
    <property type="entry name" value="Arsenate_reductase-like"/>
</dbReference>
<dbReference type="OrthoDB" id="9794155at2"/>
<keyword evidence="1" id="KW-1015">Disulfide bond</keyword>
<protein>
    <submittedName>
        <fullName evidence="4">Arsenate reductase</fullName>
    </submittedName>
</protein>
<evidence type="ECO:0000256" key="1">
    <source>
        <dbReference type="ARBA" id="ARBA00023157"/>
    </source>
</evidence>
<keyword evidence="2" id="KW-0676">Redox-active center</keyword>
<name>A0A1Z5IJ69_9LACO</name>
<dbReference type="Pfam" id="PF03960">
    <property type="entry name" value="ArsC"/>
    <property type="match status" value="1"/>
</dbReference>
<dbReference type="AlphaFoldDB" id="A0A1Z5IJ69"/>
<dbReference type="STRING" id="1302250.GCA_001313225_01486"/>
<evidence type="ECO:0000313" key="4">
    <source>
        <dbReference type="EMBL" id="GAX01817.1"/>
    </source>
</evidence>
<gene>
    <name evidence="4" type="primary">arsC_2</name>
    <name evidence="4" type="ORF">IWT126_01880</name>
</gene>
<keyword evidence="5" id="KW-1185">Reference proteome</keyword>
<dbReference type="EMBL" id="BCMG01000010">
    <property type="protein sequence ID" value="GAX01817.1"/>
    <property type="molecule type" value="Genomic_DNA"/>
</dbReference>
<sequence length="134" mass="15342">MTVTLFTSPSCTSCRKAKKWLKAHEVDFVEQNIFVQAPSAKQLKLILQLTENGTEDIISKRSKDYKRLTVEIDNLPVSELISLITEHPGLLRRPIIFDDKRLQVGFNEDEIRRFLPRHIRVLELAKAIKSADAG</sequence>
<comment type="caution">
    <text evidence="4">The sequence shown here is derived from an EMBL/GenBank/DDBJ whole genome shotgun (WGS) entry which is preliminary data.</text>
</comment>
<evidence type="ECO:0000256" key="3">
    <source>
        <dbReference type="PROSITE-ProRule" id="PRU01282"/>
    </source>
</evidence>
<dbReference type="PANTHER" id="PTHR30041">
    <property type="entry name" value="ARSENATE REDUCTASE"/>
    <property type="match status" value="1"/>
</dbReference>
<evidence type="ECO:0000256" key="2">
    <source>
        <dbReference type="ARBA" id="ARBA00023284"/>
    </source>
</evidence>
<reference evidence="4 5" key="1">
    <citation type="submission" date="2015-11" db="EMBL/GenBank/DDBJ databases">
        <title>Draft genome sequences of new species of the genus Lactobacillus isolated from orchardgrass silage.</title>
        <authorList>
            <person name="Tohno M."/>
            <person name="Tanizawa Y."/>
            <person name="Arita M."/>
        </authorList>
    </citation>
    <scope>NUCLEOTIDE SEQUENCE [LARGE SCALE GENOMIC DNA]</scope>
    <source>
        <strain evidence="4 5">IWT126</strain>
    </source>
</reference>
<dbReference type="SUPFAM" id="SSF52833">
    <property type="entry name" value="Thioredoxin-like"/>
    <property type="match status" value="1"/>
</dbReference>
<dbReference type="PROSITE" id="PS51353">
    <property type="entry name" value="ARSC"/>
    <property type="match status" value="1"/>
</dbReference>
<dbReference type="InterPro" id="IPR036249">
    <property type="entry name" value="Thioredoxin-like_sf"/>
</dbReference>
<dbReference type="NCBIfam" id="NF002459">
    <property type="entry name" value="PRK01655.1"/>
    <property type="match status" value="1"/>
</dbReference>
<dbReference type="PANTHER" id="PTHR30041:SF7">
    <property type="entry name" value="GLOBAL TRANSCRIPTIONAL REGULATOR SPX"/>
    <property type="match status" value="1"/>
</dbReference>
<dbReference type="NCBIfam" id="TIGR01617">
    <property type="entry name" value="arsC_related"/>
    <property type="match status" value="1"/>
</dbReference>
<accession>A0A1Z5IJ69</accession>